<gene>
    <name evidence="1" type="ORF">EA661_12085</name>
</gene>
<comment type="caution">
    <text evidence="1">The sequence shown here is derived from an EMBL/GenBank/DDBJ whole genome shotgun (WGS) entry which is preliminary data.</text>
</comment>
<accession>A0A4Q8LJ28</accession>
<name>A0A4Q8LJ28_9GAMM</name>
<proteinExistence type="predicted"/>
<dbReference type="Proteomes" id="UP000291286">
    <property type="component" value="Unassembled WGS sequence"/>
</dbReference>
<evidence type="ECO:0000313" key="1">
    <source>
        <dbReference type="EMBL" id="TAA29023.1"/>
    </source>
</evidence>
<dbReference type="RefSeq" id="WP_130519081.1">
    <property type="nucleotide sequence ID" value="NZ_SHMB01000004.1"/>
</dbReference>
<reference evidence="1 2" key="1">
    <citation type="submission" date="2019-02" db="EMBL/GenBank/DDBJ databases">
        <title>WGS of Pseudoxanthomonas species novum from clinical isolates.</title>
        <authorList>
            <person name="Bernier A.-M."/>
            <person name="Bernard K."/>
            <person name="Vachon A."/>
        </authorList>
    </citation>
    <scope>NUCLEOTIDE SEQUENCE [LARGE SCALE GENOMIC DNA]</scope>
    <source>
        <strain evidence="1 2">NML171202</strain>
    </source>
</reference>
<protein>
    <submittedName>
        <fullName evidence="1">Uncharacterized protein</fullName>
    </submittedName>
</protein>
<organism evidence="1 2">
    <name type="scientific">Pseudoxanthomonas winnipegensis</name>
    <dbReference type="NCBI Taxonomy" id="2480810"/>
    <lineage>
        <taxon>Bacteria</taxon>
        <taxon>Pseudomonadati</taxon>
        <taxon>Pseudomonadota</taxon>
        <taxon>Gammaproteobacteria</taxon>
        <taxon>Lysobacterales</taxon>
        <taxon>Lysobacteraceae</taxon>
        <taxon>Pseudoxanthomonas</taxon>
    </lineage>
</organism>
<evidence type="ECO:0000313" key="2">
    <source>
        <dbReference type="Proteomes" id="UP000291286"/>
    </source>
</evidence>
<dbReference type="EMBL" id="SHMB01000004">
    <property type="protein sequence ID" value="TAA29023.1"/>
    <property type="molecule type" value="Genomic_DNA"/>
</dbReference>
<sequence>MKIHTLATDGSQVIAITQAASSGGKYGHPVMLSAIRFDLTSFDQVMEELNKNGHRHEKSFEVIERWRVDARNQGPRSRFGQTLAALREEVGDNLKGNVLFATEDEEEDPVESFKSMTRAIGLDIALPAASSAARQPVRF</sequence>
<dbReference type="AlphaFoldDB" id="A0A4Q8LJ28"/>